<keyword evidence="4" id="KW-0175">Coiled coil</keyword>
<dbReference type="InterPro" id="IPR036056">
    <property type="entry name" value="Fibrinogen-like_C"/>
</dbReference>
<evidence type="ECO:0000256" key="1">
    <source>
        <dbReference type="ARBA" id="ARBA00004613"/>
    </source>
</evidence>
<feature type="coiled-coil region" evidence="4">
    <location>
        <begin position="12"/>
        <end position="39"/>
    </location>
</feature>
<gene>
    <name evidence="6" type="ORF">DAPPUDRAFT_327477</name>
</gene>
<dbReference type="PhylomeDB" id="E9HAV5"/>
<dbReference type="OrthoDB" id="5946070at2759"/>
<dbReference type="InterPro" id="IPR000885">
    <property type="entry name" value="Fib_collagen_C"/>
</dbReference>
<dbReference type="NCBIfam" id="NF040941">
    <property type="entry name" value="GGGWT_bact"/>
    <property type="match status" value="1"/>
</dbReference>
<dbReference type="GO" id="GO:0005201">
    <property type="term" value="F:extracellular matrix structural constituent"/>
    <property type="evidence" value="ECO:0007669"/>
    <property type="project" value="InterPro"/>
</dbReference>
<feature type="domain" description="Fibrillar collagen NC1" evidence="5">
    <location>
        <begin position="59"/>
        <end position="110"/>
    </location>
</feature>
<dbReference type="KEGG" id="dpx:DAPPUDRAFT_327477"/>
<dbReference type="EMBL" id="GL732613">
    <property type="protein sequence ID" value="EFX71096.1"/>
    <property type="molecule type" value="Genomic_DNA"/>
</dbReference>
<keyword evidence="7" id="KW-1185">Reference proteome</keyword>
<accession>E9HAV5</accession>
<protein>
    <recommendedName>
        <fullName evidence="5">Fibrillar collagen NC1 domain-containing protein</fullName>
    </recommendedName>
</protein>
<evidence type="ECO:0000313" key="6">
    <source>
        <dbReference type="EMBL" id="EFX71096.1"/>
    </source>
</evidence>
<organism evidence="6 7">
    <name type="scientific">Daphnia pulex</name>
    <name type="common">Water flea</name>
    <dbReference type="NCBI Taxonomy" id="6669"/>
    <lineage>
        <taxon>Eukaryota</taxon>
        <taxon>Metazoa</taxon>
        <taxon>Ecdysozoa</taxon>
        <taxon>Arthropoda</taxon>
        <taxon>Crustacea</taxon>
        <taxon>Branchiopoda</taxon>
        <taxon>Diplostraca</taxon>
        <taxon>Cladocera</taxon>
        <taxon>Anomopoda</taxon>
        <taxon>Daphniidae</taxon>
        <taxon>Daphnia</taxon>
    </lineage>
</organism>
<evidence type="ECO:0000256" key="2">
    <source>
        <dbReference type="ARBA" id="ARBA00022525"/>
    </source>
</evidence>
<sequence length="110" mass="12421">MQIKEILAVIRETKWEAKVTQLETKVTRLEAKVKNQESFNEKQTNLKTSLSNRPHLESQLAGKSAIFRTCDESRSANPSLSSGMQWIDPDGQGIGDDPIYVYCDMTTRST</sequence>
<reference evidence="6 7" key="1">
    <citation type="journal article" date="2011" name="Science">
        <title>The ecoresponsive genome of Daphnia pulex.</title>
        <authorList>
            <person name="Colbourne J.K."/>
            <person name="Pfrender M.E."/>
            <person name="Gilbert D."/>
            <person name="Thomas W.K."/>
            <person name="Tucker A."/>
            <person name="Oakley T.H."/>
            <person name="Tokishita S."/>
            <person name="Aerts A."/>
            <person name="Arnold G.J."/>
            <person name="Basu M.K."/>
            <person name="Bauer D.J."/>
            <person name="Caceres C.E."/>
            <person name="Carmel L."/>
            <person name="Casola C."/>
            <person name="Choi J.H."/>
            <person name="Detter J.C."/>
            <person name="Dong Q."/>
            <person name="Dusheyko S."/>
            <person name="Eads B.D."/>
            <person name="Frohlich T."/>
            <person name="Geiler-Samerotte K.A."/>
            <person name="Gerlach D."/>
            <person name="Hatcher P."/>
            <person name="Jogdeo S."/>
            <person name="Krijgsveld J."/>
            <person name="Kriventseva E.V."/>
            <person name="Kultz D."/>
            <person name="Laforsch C."/>
            <person name="Lindquist E."/>
            <person name="Lopez J."/>
            <person name="Manak J.R."/>
            <person name="Muller J."/>
            <person name="Pangilinan J."/>
            <person name="Patwardhan R.P."/>
            <person name="Pitluck S."/>
            <person name="Pritham E.J."/>
            <person name="Rechtsteiner A."/>
            <person name="Rho M."/>
            <person name="Rogozin I.B."/>
            <person name="Sakarya O."/>
            <person name="Salamov A."/>
            <person name="Schaack S."/>
            <person name="Shapiro H."/>
            <person name="Shiga Y."/>
            <person name="Skalitzky C."/>
            <person name="Smith Z."/>
            <person name="Souvorov A."/>
            <person name="Sung W."/>
            <person name="Tang Z."/>
            <person name="Tsuchiya D."/>
            <person name="Tu H."/>
            <person name="Vos H."/>
            <person name="Wang M."/>
            <person name="Wolf Y.I."/>
            <person name="Yamagata H."/>
            <person name="Yamada T."/>
            <person name="Ye Y."/>
            <person name="Shaw J.R."/>
            <person name="Andrews J."/>
            <person name="Crease T.J."/>
            <person name="Tang H."/>
            <person name="Lucas S.M."/>
            <person name="Robertson H.M."/>
            <person name="Bork P."/>
            <person name="Koonin E.V."/>
            <person name="Zdobnov E.M."/>
            <person name="Grigoriev I.V."/>
            <person name="Lynch M."/>
            <person name="Boore J.L."/>
        </authorList>
    </citation>
    <scope>NUCLEOTIDE SEQUENCE [LARGE SCALE GENOMIC DNA]</scope>
</reference>
<dbReference type="HOGENOM" id="CLU_2173544_0_0_1"/>
<keyword evidence="3" id="KW-0176">Collagen</keyword>
<proteinExistence type="predicted"/>
<dbReference type="Gene3D" id="2.60.120.1000">
    <property type="match status" value="1"/>
</dbReference>
<dbReference type="GO" id="GO:0005581">
    <property type="term" value="C:collagen trimer"/>
    <property type="evidence" value="ECO:0007669"/>
    <property type="project" value="UniProtKB-KW"/>
</dbReference>
<dbReference type="AlphaFoldDB" id="E9HAV5"/>
<dbReference type="GO" id="GO:0005576">
    <property type="term" value="C:extracellular region"/>
    <property type="evidence" value="ECO:0007669"/>
    <property type="project" value="UniProtKB-SubCell"/>
</dbReference>
<evidence type="ECO:0000259" key="5">
    <source>
        <dbReference type="Pfam" id="PF01410"/>
    </source>
</evidence>
<dbReference type="Proteomes" id="UP000000305">
    <property type="component" value="Unassembled WGS sequence"/>
</dbReference>
<dbReference type="Pfam" id="PF01410">
    <property type="entry name" value="COLFI"/>
    <property type="match status" value="1"/>
</dbReference>
<keyword evidence="2" id="KW-0964">Secreted</keyword>
<evidence type="ECO:0000256" key="4">
    <source>
        <dbReference type="SAM" id="Coils"/>
    </source>
</evidence>
<comment type="subcellular location">
    <subcellularLocation>
        <location evidence="1">Secreted</location>
    </subcellularLocation>
</comment>
<dbReference type="InParanoid" id="E9HAV5"/>
<dbReference type="SUPFAM" id="SSF56496">
    <property type="entry name" value="Fibrinogen C-terminal domain-like"/>
    <property type="match status" value="1"/>
</dbReference>
<evidence type="ECO:0000313" key="7">
    <source>
        <dbReference type="Proteomes" id="UP000000305"/>
    </source>
</evidence>
<evidence type="ECO:0000256" key="3">
    <source>
        <dbReference type="ARBA" id="ARBA00023119"/>
    </source>
</evidence>
<name>E9HAV5_DAPPU</name>